<feature type="chain" id="PRO_5001636431" description="Secreted protein" evidence="1">
    <location>
        <begin position="31"/>
        <end position="234"/>
    </location>
</feature>
<protein>
    <recommendedName>
        <fullName evidence="4">Secreted protein</fullName>
    </recommendedName>
</protein>
<keyword evidence="3" id="KW-1185">Reference proteome</keyword>
<evidence type="ECO:0000256" key="1">
    <source>
        <dbReference type="SAM" id="SignalP"/>
    </source>
</evidence>
<feature type="signal peptide" evidence="1">
    <location>
        <begin position="1"/>
        <end position="30"/>
    </location>
</feature>
<evidence type="ECO:0008006" key="4">
    <source>
        <dbReference type="Google" id="ProtNLM"/>
    </source>
</evidence>
<proteinExistence type="predicted"/>
<dbReference type="Proteomes" id="UP000027120">
    <property type="component" value="Unassembled WGS sequence"/>
</dbReference>
<name>A0A067EKY4_CITSI</name>
<evidence type="ECO:0000313" key="2">
    <source>
        <dbReference type="EMBL" id="KDO55703.1"/>
    </source>
</evidence>
<evidence type="ECO:0000313" key="3">
    <source>
        <dbReference type="Proteomes" id="UP000027120"/>
    </source>
</evidence>
<keyword evidence="1" id="KW-0732">Signal</keyword>
<reference evidence="2 3" key="1">
    <citation type="submission" date="2014-04" db="EMBL/GenBank/DDBJ databases">
        <authorList>
            <consortium name="International Citrus Genome Consortium"/>
            <person name="Gmitter F."/>
            <person name="Chen C."/>
            <person name="Farmerie W."/>
            <person name="Harkins T."/>
            <person name="Desany B."/>
            <person name="Mohiuddin M."/>
            <person name="Kodira C."/>
            <person name="Borodovsky M."/>
            <person name="Lomsadze A."/>
            <person name="Burns P."/>
            <person name="Jenkins J."/>
            <person name="Prochnik S."/>
            <person name="Shu S."/>
            <person name="Chapman J."/>
            <person name="Pitluck S."/>
            <person name="Schmutz J."/>
            <person name="Rokhsar D."/>
        </authorList>
    </citation>
    <scope>NUCLEOTIDE SEQUENCE</scope>
</reference>
<organism evidence="2 3">
    <name type="scientific">Citrus sinensis</name>
    <name type="common">Sweet orange</name>
    <name type="synonym">Citrus aurantium var. sinensis</name>
    <dbReference type="NCBI Taxonomy" id="2711"/>
    <lineage>
        <taxon>Eukaryota</taxon>
        <taxon>Viridiplantae</taxon>
        <taxon>Streptophyta</taxon>
        <taxon>Embryophyta</taxon>
        <taxon>Tracheophyta</taxon>
        <taxon>Spermatophyta</taxon>
        <taxon>Magnoliopsida</taxon>
        <taxon>eudicotyledons</taxon>
        <taxon>Gunneridae</taxon>
        <taxon>Pentapetalae</taxon>
        <taxon>rosids</taxon>
        <taxon>malvids</taxon>
        <taxon>Sapindales</taxon>
        <taxon>Rutaceae</taxon>
        <taxon>Aurantioideae</taxon>
        <taxon>Citrus</taxon>
    </lineage>
</organism>
<sequence length="234" mass="26870">MALRLISLRSPTFAMLWLIIFLRLKCLTLPEFHKHVCLGEGCRDVIHLVPLQLPLCPWLESLHEVEQHVIRVHVVDLEHEFREFIDIFRDRPRVLRLPHLLASLIRHIPQIELPLELALQQVPYVDDARPADNLRMLPLPPNGRVLLKVPGHNVYLLLLTLDVGGFEIPLHGPQEVLDLLGIPLAPVPPWPRNLNPHWRCGIGVEHPAGHRLLAKCLIRLSLFKARVKLLHLIP</sequence>
<dbReference type="EMBL" id="KK784981">
    <property type="protein sequence ID" value="KDO55703.1"/>
    <property type="molecule type" value="Genomic_DNA"/>
</dbReference>
<dbReference type="AlphaFoldDB" id="A0A067EKY4"/>
<gene>
    <name evidence="2" type="ORF">CISIN_1g026714mg</name>
</gene>
<accession>A0A067EKY4</accession>